<evidence type="ECO:0000256" key="1">
    <source>
        <dbReference type="ARBA" id="ARBA00038494"/>
    </source>
</evidence>
<dbReference type="PANTHER" id="PTHR43630:SF2">
    <property type="entry name" value="GLYCOSYLTRANSFERASE"/>
    <property type="match status" value="1"/>
</dbReference>
<name>A0A518DYY8_9BACT</name>
<keyword evidence="6" id="KW-1185">Reference proteome</keyword>
<evidence type="ECO:0000259" key="4">
    <source>
        <dbReference type="Pfam" id="PF00535"/>
    </source>
</evidence>
<dbReference type="Gene3D" id="1.25.40.10">
    <property type="entry name" value="Tetratricopeptide repeat domain"/>
    <property type="match status" value="1"/>
</dbReference>
<dbReference type="AlphaFoldDB" id="A0A518DYY8"/>
<dbReference type="PANTHER" id="PTHR43630">
    <property type="entry name" value="POLY-BETA-1,6-N-ACETYL-D-GLUCOSAMINE SYNTHASE"/>
    <property type="match status" value="1"/>
</dbReference>
<keyword evidence="5" id="KW-0808">Transferase</keyword>
<sequence length="526" mass="57386">MSFAPPRLSVVLVARCDSDLLKASCDSVAAVADELVVVDTGGESPAVALAQAAGALIVDHPWDEDFSAAKNAGLAACSGDWIFCLEPGELLTPDDAERLREWKEAAEVGDKAYVVLVRNALVAGLLAAEQAAEVRLIPRQAEVRFAHRSRPALHAALEAAGLEVQPLPIVLFRDEVETPDRRKNRAQQILNLADLELKSQGPEPRLFNILGDAFQTLGDLETASRFFHRSISEAPTCSAERLEAFYGVLSLLDQTAQPRSELIGLCTQALEAFPLDMQLLCALGGYLQAEGHLEHAGRAYRLAFEHGQINPYLGHLESLHEIAAHCLAVVLQFSSQDLEAQRFLEKVLLEVPDSLRLRRQLLELHLKHGRLEAALEQVKCPDVVWPSETALKSTVRGACLARQKDWAGAATHLEAAYNSGYRDPLCLRFLVRALVENGRNAAAHAVLLEWKHLGSMPAAAADLLQRLQDGTLGPRTTKRVEASPTASGLNPAGERMVRIDNGQTHEPTRSPGQTVKRPASDEPRKR</sequence>
<dbReference type="SUPFAM" id="SSF48452">
    <property type="entry name" value="TPR-like"/>
    <property type="match status" value="1"/>
</dbReference>
<dbReference type="PROSITE" id="PS50005">
    <property type="entry name" value="TPR"/>
    <property type="match status" value="1"/>
</dbReference>
<evidence type="ECO:0000256" key="2">
    <source>
        <dbReference type="PROSITE-ProRule" id="PRU00339"/>
    </source>
</evidence>
<proteinExistence type="inferred from homology"/>
<dbReference type="InterPro" id="IPR019734">
    <property type="entry name" value="TPR_rpt"/>
</dbReference>
<feature type="compositionally biased region" description="Polar residues" evidence="3">
    <location>
        <begin position="501"/>
        <end position="513"/>
    </location>
</feature>
<evidence type="ECO:0000313" key="5">
    <source>
        <dbReference type="EMBL" id="QDU97058.1"/>
    </source>
</evidence>
<evidence type="ECO:0000256" key="3">
    <source>
        <dbReference type="SAM" id="MobiDB-lite"/>
    </source>
</evidence>
<accession>A0A518DYY8</accession>
<feature type="domain" description="Glycosyltransferase 2-like" evidence="4">
    <location>
        <begin position="9"/>
        <end position="105"/>
    </location>
</feature>
<dbReference type="Gene3D" id="3.90.550.10">
    <property type="entry name" value="Spore Coat Polysaccharide Biosynthesis Protein SpsA, Chain A"/>
    <property type="match status" value="1"/>
</dbReference>
<dbReference type="EMBL" id="CP036433">
    <property type="protein sequence ID" value="QDU97058.1"/>
    <property type="molecule type" value="Genomic_DNA"/>
</dbReference>
<dbReference type="InterPro" id="IPR011990">
    <property type="entry name" value="TPR-like_helical_dom_sf"/>
</dbReference>
<dbReference type="Pfam" id="PF00535">
    <property type="entry name" value="Glycos_transf_2"/>
    <property type="match status" value="1"/>
</dbReference>
<dbReference type="InterPro" id="IPR029044">
    <property type="entry name" value="Nucleotide-diphossugar_trans"/>
</dbReference>
<dbReference type="Proteomes" id="UP000317648">
    <property type="component" value="Chromosome"/>
</dbReference>
<organism evidence="5 6">
    <name type="scientific">Lignipirellula cremea</name>
    <dbReference type="NCBI Taxonomy" id="2528010"/>
    <lineage>
        <taxon>Bacteria</taxon>
        <taxon>Pseudomonadati</taxon>
        <taxon>Planctomycetota</taxon>
        <taxon>Planctomycetia</taxon>
        <taxon>Pirellulales</taxon>
        <taxon>Pirellulaceae</taxon>
        <taxon>Lignipirellula</taxon>
    </lineage>
</organism>
<dbReference type="RefSeq" id="WP_145055855.1">
    <property type="nucleotide sequence ID" value="NZ_CP036433.1"/>
</dbReference>
<reference evidence="5 6" key="1">
    <citation type="submission" date="2019-02" db="EMBL/GenBank/DDBJ databases">
        <title>Deep-cultivation of Planctomycetes and their phenomic and genomic characterization uncovers novel biology.</title>
        <authorList>
            <person name="Wiegand S."/>
            <person name="Jogler M."/>
            <person name="Boedeker C."/>
            <person name="Pinto D."/>
            <person name="Vollmers J."/>
            <person name="Rivas-Marin E."/>
            <person name="Kohn T."/>
            <person name="Peeters S.H."/>
            <person name="Heuer A."/>
            <person name="Rast P."/>
            <person name="Oberbeckmann S."/>
            <person name="Bunk B."/>
            <person name="Jeske O."/>
            <person name="Meyerdierks A."/>
            <person name="Storesund J.E."/>
            <person name="Kallscheuer N."/>
            <person name="Luecker S."/>
            <person name="Lage O.M."/>
            <person name="Pohl T."/>
            <person name="Merkel B.J."/>
            <person name="Hornburger P."/>
            <person name="Mueller R.-W."/>
            <person name="Bruemmer F."/>
            <person name="Labrenz M."/>
            <person name="Spormann A.M."/>
            <person name="Op den Camp H."/>
            <person name="Overmann J."/>
            <person name="Amann R."/>
            <person name="Jetten M.S.M."/>
            <person name="Mascher T."/>
            <person name="Medema M.H."/>
            <person name="Devos D.P."/>
            <person name="Kaster A.-K."/>
            <person name="Ovreas L."/>
            <person name="Rohde M."/>
            <person name="Galperin M.Y."/>
            <person name="Jogler C."/>
        </authorList>
    </citation>
    <scope>NUCLEOTIDE SEQUENCE [LARGE SCALE GENOMIC DNA]</scope>
    <source>
        <strain evidence="5 6">Pla85_3_4</strain>
    </source>
</reference>
<dbReference type="SUPFAM" id="SSF53448">
    <property type="entry name" value="Nucleotide-diphospho-sugar transferases"/>
    <property type="match status" value="1"/>
</dbReference>
<feature type="repeat" description="TPR" evidence="2">
    <location>
        <begin position="204"/>
        <end position="237"/>
    </location>
</feature>
<dbReference type="GO" id="GO:0016740">
    <property type="term" value="F:transferase activity"/>
    <property type="evidence" value="ECO:0007669"/>
    <property type="project" value="UniProtKB-KW"/>
</dbReference>
<protein>
    <submittedName>
        <fullName evidence="5">Glycosyl transferase family 2</fullName>
    </submittedName>
</protein>
<comment type="similarity">
    <text evidence="1">Belongs to the glycosyltransferase 2 family. WaaE/KdtX subfamily.</text>
</comment>
<keyword evidence="2" id="KW-0802">TPR repeat</keyword>
<evidence type="ECO:0000313" key="6">
    <source>
        <dbReference type="Proteomes" id="UP000317648"/>
    </source>
</evidence>
<dbReference type="OrthoDB" id="2592041at2"/>
<dbReference type="InterPro" id="IPR001173">
    <property type="entry name" value="Glyco_trans_2-like"/>
</dbReference>
<gene>
    <name evidence="5" type="ORF">Pla8534_48840</name>
</gene>
<dbReference type="KEGG" id="lcre:Pla8534_48840"/>
<feature type="region of interest" description="Disordered" evidence="3">
    <location>
        <begin position="473"/>
        <end position="526"/>
    </location>
</feature>